<evidence type="ECO:0000259" key="7">
    <source>
        <dbReference type="PROSITE" id="PS52004"/>
    </source>
</evidence>
<feature type="domain" description="Ketosynthase family 3 (KS3)" evidence="7">
    <location>
        <begin position="17"/>
        <end position="444"/>
    </location>
</feature>
<evidence type="ECO:0000256" key="5">
    <source>
        <dbReference type="PROSITE-ProRule" id="PRU01363"/>
    </source>
</evidence>
<dbReference type="Pfam" id="PF13602">
    <property type="entry name" value="ADH_zinc_N_2"/>
    <property type="match status" value="1"/>
</dbReference>
<dbReference type="GO" id="GO:0004312">
    <property type="term" value="F:fatty acid synthase activity"/>
    <property type="evidence" value="ECO:0007669"/>
    <property type="project" value="TreeGrafter"/>
</dbReference>
<dbReference type="Gene3D" id="1.10.1200.10">
    <property type="entry name" value="ACP-like"/>
    <property type="match status" value="1"/>
</dbReference>
<dbReference type="Pfam" id="PF08659">
    <property type="entry name" value="KR"/>
    <property type="match status" value="1"/>
</dbReference>
<dbReference type="PANTHER" id="PTHR43775">
    <property type="entry name" value="FATTY ACID SYNTHASE"/>
    <property type="match status" value="1"/>
</dbReference>
<dbReference type="Pfam" id="PF02801">
    <property type="entry name" value="Ketoacyl-synt_C"/>
    <property type="match status" value="1"/>
</dbReference>
<dbReference type="SMART" id="SM00823">
    <property type="entry name" value="PKS_PP"/>
    <property type="match status" value="1"/>
</dbReference>
<proteinExistence type="predicted"/>
<dbReference type="SMART" id="SM00827">
    <property type="entry name" value="PKS_AT"/>
    <property type="match status" value="1"/>
</dbReference>
<dbReference type="InterPro" id="IPR020807">
    <property type="entry name" value="PKS_DH"/>
</dbReference>
<evidence type="ECO:0000313" key="10">
    <source>
        <dbReference type="Proteomes" id="UP001056012"/>
    </source>
</evidence>
<dbReference type="SUPFAM" id="SSF47336">
    <property type="entry name" value="ACP-like"/>
    <property type="match status" value="1"/>
</dbReference>
<evidence type="ECO:0000256" key="4">
    <source>
        <dbReference type="ARBA" id="ARBA00023268"/>
    </source>
</evidence>
<dbReference type="Pfam" id="PF16197">
    <property type="entry name" value="KAsynt_C_assoc"/>
    <property type="match status" value="1"/>
</dbReference>
<dbReference type="Pfam" id="PF00550">
    <property type="entry name" value="PP-binding"/>
    <property type="match status" value="1"/>
</dbReference>
<dbReference type="GO" id="GO:0030639">
    <property type="term" value="P:polyketide biosynthetic process"/>
    <property type="evidence" value="ECO:0007669"/>
    <property type="project" value="UniProtKB-ARBA"/>
</dbReference>
<dbReference type="SMART" id="SM00822">
    <property type="entry name" value="PKS_KR"/>
    <property type="match status" value="1"/>
</dbReference>
<dbReference type="PROSITE" id="PS52004">
    <property type="entry name" value="KS3_2"/>
    <property type="match status" value="1"/>
</dbReference>
<dbReference type="Pfam" id="PF00109">
    <property type="entry name" value="ketoacyl-synt"/>
    <property type="match status" value="1"/>
</dbReference>
<feature type="region of interest" description="Disordered" evidence="6">
    <location>
        <begin position="1454"/>
        <end position="1475"/>
    </location>
</feature>
<dbReference type="SMART" id="SM00826">
    <property type="entry name" value="PKS_DH"/>
    <property type="match status" value="1"/>
</dbReference>
<dbReference type="InterPro" id="IPR009081">
    <property type="entry name" value="PP-bd_ACP"/>
</dbReference>
<dbReference type="Pfam" id="PF21089">
    <property type="entry name" value="PKS_DH_N"/>
    <property type="match status" value="1"/>
</dbReference>
<dbReference type="Gene3D" id="3.40.50.720">
    <property type="entry name" value="NAD(P)-binding Rossmann-like Domain"/>
    <property type="match status" value="1"/>
</dbReference>
<feature type="domain" description="PKS/mFAS DH" evidence="8">
    <location>
        <begin position="940"/>
        <end position="1247"/>
    </location>
</feature>
<dbReference type="InterPro" id="IPR036736">
    <property type="entry name" value="ACP-like_sf"/>
</dbReference>
<dbReference type="EMBL" id="CP089277">
    <property type="protein sequence ID" value="USP79169.1"/>
    <property type="molecule type" value="Genomic_DNA"/>
</dbReference>
<reference evidence="9" key="1">
    <citation type="submission" date="2021-12" db="EMBL/GenBank/DDBJ databases">
        <title>Curvularia clavata genome.</title>
        <authorList>
            <person name="Cao Y."/>
        </authorList>
    </citation>
    <scope>NUCLEOTIDE SEQUENCE</scope>
    <source>
        <strain evidence="9">Yc1106</strain>
    </source>
</reference>
<dbReference type="SUPFAM" id="SSF53901">
    <property type="entry name" value="Thiolase-like"/>
    <property type="match status" value="1"/>
</dbReference>
<dbReference type="InterPro" id="IPR036291">
    <property type="entry name" value="NAD(P)-bd_dom_sf"/>
</dbReference>
<dbReference type="InterPro" id="IPR016035">
    <property type="entry name" value="Acyl_Trfase/lysoPLipase"/>
</dbReference>
<dbReference type="Gene3D" id="3.40.366.10">
    <property type="entry name" value="Malonyl-Coenzyme A Acyl Carrier Protein, domain 2"/>
    <property type="match status" value="1"/>
</dbReference>
<dbReference type="InterPro" id="IPR057326">
    <property type="entry name" value="KR_dom"/>
</dbReference>
<dbReference type="InterPro" id="IPR049552">
    <property type="entry name" value="PKS_DH_N"/>
</dbReference>
<dbReference type="InterPro" id="IPR013968">
    <property type="entry name" value="PKS_KR"/>
</dbReference>
<dbReference type="InterPro" id="IPR014043">
    <property type="entry name" value="Acyl_transferase_dom"/>
</dbReference>
<dbReference type="Gene3D" id="3.90.180.10">
    <property type="entry name" value="Medium-chain alcohol dehydrogenases, catalytic domain"/>
    <property type="match status" value="1"/>
</dbReference>
<keyword evidence="10" id="KW-1185">Reference proteome</keyword>
<dbReference type="InterPro" id="IPR050091">
    <property type="entry name" value="PKS_NRPS_Biosynth_Enz"/>
</dbReference>
<evidence type="ECO:0000256" key="6">
    <source>
        <dbReference type="SAM" id="MobiDB-lite"/>
    </source>
</evidence>
<organism evidence="9 10">
    <name type="scientific">Curvularia clavata</name>
    <dbReference type="NCBI Taxonomy" id="95742"/>
    <lineage>
        <taxon>Eukaryota</taxon>
        <taxon>Fungi</taxon>
        <taxon>Dikarya</taxon>
        <taxon>Ascomycota</taxon>
        <taxon>Pezizomycotina</taxon>
        <taxon>Dothideomycetes</taxon>
        <taxon>Pleosporomycetidae</taxon>
        <taxon>Pleosporales</taxon>
        <taxon>Pleosporineae</taxon>
        <taxon>Pleosporaceae</taxon>
        <taxon>Curvularia</taxon>
    </lineage>
</organism>
<dbReference type="CDD" id="cd05274">
    <property type="entry name" value="KR_FAS_SDR_x"/>
    <property type="match status" value="1"/>
</dbReference>
<dbReference type="InterPro" id="IPR014031">
    <property type="entry name" value="Ketoacyl_synth_C"/>
</dbReference>
<dbReference type="PANTHER" id="PTHR43775:SF37">
    <property type="entry name" value="SI:DKEY-61P9.11"/>
    <property type="match status" value="1"/>
</dbReference>
<dbReference type="InterPro" id="IPR014030">
    <property type="entry name" value="Ketoacyl_synth_N"/>
</dbReference>
<dbReference type="InterPro" id="IPR042104">
    <property type="entry name" value="PKS_dehydratase_sf"/>
</dbReference>
<dbReference type="SUPFAM" id="SSF53335">
    <property type="entry name" value="S-adenosyl-L-methionine-dependent methyltransferases"/>
    <property type="match status" value="1"/>
</dbReference>
<dbReference type="Gene3D" id="3.10.129.110">
    <property type="entry name" value="Polyketide synthase dehydratase"/>
    <property type="match status" value="1"/>
</dbReference>
<dbReference type="Pfam" id="PF00698">
    <property type="entry name" value="Acyl_transf_1"/>
    <property type="match status" value="1"/>
</dbReference>
<comment type="caution">
    <text evidence="5">Lacks conserved residue(s) required for the propagation of feature annotation.</text>
</comment>
<keyword evidence="3" id="KW-0808">Transferase</keyword>
<dbReference type="Gene3D" id="3.40.50.150">
    <property type="entry name" value="Vaccinia Virus protein VP39"/>
    <property type="match status" value="1"/>
</dbReference>
<dbReference type="InterPro" id="IPR006162">
    <property type="entry name" value="Ppantetheine_attach_site"/>
</dbReference>
<dbReference type="Pfam" id="PF14765">
    <property type="entry name" value="PS-DH"/>
    <property type="match status" value="1"/>
</dbReference>
<dbReference type="InterPro" id="IPR049551">
    <property type="entry name" value="PKS_DH_C"/>
</dbReference>
<dbReference type="InterPro" id="IPR049900">
    <property type="entry name" value="PKS_mFAS_DH"/>
</dbReference>
<dbReference type="InterPro" id="IPR011032">
    <property type="entry name" value="GroES-like_sf"/>
</dbReference>
<dbReference type="InterPro" id="IPR020843">
    <property type="entry name" value="ER"/>
</dbReference>
<dbReference type="CDD" id="cd00833">
    <property type="entry name" value="PKS"/>
    <property type="match status" value="1"/>
</dbReference>
<evidence type="ECO:0000313" key="9">
    <source>
        <dbReference type="EMBL" id="USP79169.1"/>
    </source>
</evidence>
<dbReference type="SMART" id="SM00829">
    <property type="entry name" value="PKS_ER"/>
    <property type="match status" value="1"/>
</dbReference>
<name>A0A9Q8ZAS3_CURCL</name>
<dbReference type="PROSITE" id="PS52019">
    <property type="entry name" value="PKS_MFAS_DH"/>
    <property type="match status" value="1"/>
</dbReference>
<sequence length="2503" mass="272722">MNDTEKESEMSGKEFKSEPIAIVGVGCRFSGSATNPEALWDMLSKGNTGWTKTASHRFNLNAFWHPNGDNKGTFNAKGFHLLKQDPALFDNDFFGIGGLEAKAMDPQQRILLEVAYEAFENAGLSMEELRGSQTGVWCSVSNADYESILARDPDISPGYRMTGTGNAIVSNRISYLFDLRGPSMTIDTFCSSTLVGLDAAVKSIRAGVVKQAFVGGSNLCLDPERTGVLSSMSFTSPDGRCYAFDPRASGYGRGEGVAAVILKPLSAALADGDSIRAVIRGTGVSSDGKTNGITLPSDWGQKQALEMAYKDAGLRPQDTYFVEAHGTGTKAGDRTEATVWMDTFLRGRSKDLPLVVGSVKANVGHTEPTAGLAGLLKAVLVLEQGVIPATPTHKSLSPDVAAVLGDSFVQIPTKKTPWPKGILRRISVNTTGYGGTDAHVVVDHPEEVVPSLQNGSSPAAVTIGPKLFTISHRRADALKETANALRRSLAQKWARNSETLLSDLAFTLSRRSHWDYRMYFSASTQTELLENLDQIAKGVNRLETAGPQPALCFAFTGQGAQWPKMGLDLMPHYPIFAESMRRSEAEFLRLGATWRLLEELEKPKDETSINQAWLSQPCCTAVQVALLDLLSSWGIEPQVVCGHSSGEIAAAYAAGVLTAGEALQVAYFRGFHVEALRKSRPDLKGAMLAVGVSAEDALTYIEPEDKVTVACYNSPQSATLSGDVDDIVRVKARLDEKGIFARKLEVDVAYHSAHMKHAEASYHAAMDNLSPKRCKHGVRLYSSVTEELLDGIEMGALYWTQNLISSVRFSQALGKIITERATWLSPGHSGKIMVIEVGPHAALKGPITQIIKAAGAPGPLIYQNALKRGEEGSKSVLQLAGQLFQRGGVINFRAINEPASDHPKPKLLVSLPNYLWHHERAHWAESRRSAAYRFRAFPKHDILGAPTMDSIHDEPTWRVYLRSSAIPWVKGHVIQDQVVYPGAAYVSMIVEALKERHMIQKRRWKGLTLHFRDVQFTRVLIVPDTENGIETITSLRPMSPSTRESSATWFEFRVFTLAADGESSTDHCRGMVSISSTPVANVLPETTPPHDLTRFSSEALYRELHSLGAKYTGQVAQLNEIRGGHGFARCDFAIPNTSADMPGGIEQPCLVHPLTLEAAFQSPFAALKLGDRLKTIYLLEGIEELYISTDIPSQPDTALRAETHVENFGILKARAGVTITDPTQPSQSVYIRANGVRYAGLEQQEKTPEGVDEEQVCHWIDWVLDPLHSTPQALAQWIRQTATTVDPIMAKNESIVERYIQAAVKHLQMTCPEPNTRSNTFYDHAAQLSKYLELVAVLENSTDLQEDLLAAGPLGGTMLDLFTQVVKGADTGLRSRARGSLMKSISRGNVAFQRSIHHIGSYLRTLRLKRPSLRILTIGPDYEGLKSIVDNLMISSNFANGLKDEDWSCTYAVTMPTGGTPSSERDESSSESSESSQYVKLDIMDSYASPNLQPGTFDVLLIPSFLSHSIPDLTSALPRLKSLLKDQGAMVFVEVTEPTTKWELISTSLSNENPALANAKFMKAAQWEELLIDSGFTDLSEIRDLETAEHETSIFIARALPSNSITSNAITVLLPSEELDELALNIVSRLRSQAKGVSITAASLESAVVSDGTFIILLEAFKPFLEHITPRSWELLRDLMTRASRVLWVTNKGVLDSSNPAMSLSHGFTRSLRIEFPNLQLITLDIDVDSKSPAQNADSIHKLYTALLEGNVPVPKRSEWEWEFAERDGAVFVQRAFPHATGTEFIENSTSSYHPRLEKWGADSRALGLRIRTAGMLSTLHWVDRAEHSKAVDNNQVRVKMQIFATSPLDINTINGESNGEPNLLTQGVGVVVEKGSKATDFSIGDVVFAYEPNGLALYSNIGIDKAVKVPQGVVIEQAVTVPLSYGIGFFCLKNLAGMQPGESVLIHGAANHVGEAAITLSRHLGARNIFLSASTQDERELLQQRWNIPAVNIFSVEDLEGAPEMLTKINGGSVDVVINCVPGQATDGIFSIVAPFGHLIDVSNQDPRRTGRLQSKNHASYTNFNMAILAMAKPALVKEVFKTVLNLVNSSKVQILEPLPVAPLTKAQEVFQALLSGSQQKRLLKVEPGMWLMTQPTRPAQATLKQDASYFVVGGTGGLGRVIIRYLTKLGAKRIITLSPSGNDKPEAKELAEELQQQGVELVNVKGTASDLEKLKKIARESGSRPVRGVIHAGTVFEDGPFEATTHEQWTHGIEAKVAGTVSIHAVFGTTVDFFTMLSSVVGVQGTYAQNAYNTGNAFQDAFARACAAKGLPARSLDLSMVADEGRGASAESTEFLRRHGLRQVDIDTVTTAISFSICHPVAASPAEGQILVGFRQEYPDSGSKIAALQRPDARFSHIWFKPVTNQAAAVKEGEFDVQSALKEATTAEAAIQATFTSLKGVVSQLLDVEESTVLPERSFISYGLDSLTAMELRKHVNSVLFAELAASRSALVGEGLFGKKE</sequence>
<dbReference type="SUPFAM" id="SSF50129">
    <property type="entry name" value="GroES-like"/>
    <property type="match status" value="1"/>
</dbReference>
<feature type="region of interest" description="C-terminal hotdog fold" evidence="5">
    <location>
        <begin position="1092"/>
        <end position="1247"/>
    </location>
</feature>
<dbReference type="Gene3D" id="3.40.47.10">
    <property type="match status" value="1"/>
</dbReference>
<dbReference type="InterPro" id="IPR032821">
    <property type="entry name" value="PKS_assoc"/>
</dbReference>
<dbReference type="OrthoDB" id="329835at2759"/>
<dbReference type="GO" id="GO:0031177">
    <property type="term" value="F:phosphopantetheine binding"/>
    <property type="evidence" value="ECO:0007669"/>
    <property type="project" value="InterPro"/>
</dbReference>
<dbReference type="SUPFAM" id="SSF52151">
    <property type="entry name" value="FabD/lysophospholipase-like"/>
    <property type="match status" value="1"/>
</dbReference>
<keyword evidence="4" id="KW-0511">Multifunctional enzyme</keyword>
<dbReference type="SUPFAM" id="SSF51735">
    <property type="entry name" value="NAD(P)-binding Rossmann-fold domains"/>
    <property type="match status" value="2"/>
</dbReference>
<dbReference type="GO" id="GO:0006633">
    <property type="term" value="P:fatty acid biosynthetic process"/>
    <property type="evidence" value="ECO:0007669"/>
    <property type="project" value="TreeGrafter"/>
</dbReference>
<dbReference type="SUPFAM" id="SSF55048">
    <property type="entry name" value="Probable ACP-binding domain of malonyl-CoA ACP transacylase"/>
    <property type="match status" value="1"/>
</dbReference>
<dbReference type="GO" id="GO:0016491">
    <property type="term" value="F:oxidoreductase activity"/>
    <property type="evidence" value="ECO:0007669"/>
    <property type="project" value="InterPro"/>
</dbReference>
<dbReference type="InterPro" id="IPR001227">
    <property type="entry name" value="Ac_transferase_dom_sf"/>
</dbReference>
<dbReference type="CDD" id="cd05195">
    <property type="entry name" value="enoyl_red"/>
    <property type="match status" value="1"/>
</dbReference>
<accession>A0A9Q8ZAS3</accession>
<evidence type="ECO:0000256" key="1">
    <source>
        <dbReference type="ARBA" id="ARBA00022450"/>
    </source>
</evidence>
<dbReference type="Gene3D" id="3.30.70.3290">
    <property type="match status" value="1"/>
</dbReference>
<dbReference type="Proteomes" id="UP001056012">
    <property type="component" value="Chromosome 4"/>
</dbReference>
<dbReference type="InterPro" id="IPR016036">
    <property type="entry name" value="Malonyl_transacylase_ACP-bd"/>
</dbReference>
<evidence type="ECO:0000256" key="2">
    <source>
        <dbReference type="ARBA" id="ARBA00022553"/>
    </source>
</evidence>
<keyword evidence="2" id="KW-0597">Phosphoprotein</keyword>
<dbReference type="InterPro" id="IPR029063">
    <property type="entry name" value="SAM-dependent_MTases_sf"/>
</dbReference>
<dbReference type="InterPro" id="IPR056501">
    <property type="entry name" value="NAD-bd_HRPKS_sdrA"/>
</dbReference>
<feature type="region of interest" description="N-terminal hotdog fold" evidence="5">
    <location>
        <begin position="940"/>
        <end position="1079"/>
    </location>
</feature>
<keyword evidence="1" id="KW-0596">Phosphopantetheine</keyword>
<dbReference type="InterPro" id="IPR020806">
    <property type="entry name" value="PKS_PP-bd"/>
</dbReference>
<protein>
    <submittedName>
        <fullName evidence="9">Polyketide synthase</fullName>
    </submittedName>
</protein>
<evidence type="ECO:0000256" key="3">
    <source>
        <dbReference type="ARBA" id="ARBA00022679"/>
    </source>
</evidence>
<evidence type="ECO:0000259" key="8">
    <source>
        <dbReference type="PROSITE" id="PS52019"/>
    </source>
</evidence>
<gene>
    <name evidence="9" type="ORF">yc1106_06443</name>
</gene>
<dbReference type="InterPro" id="IPR020841">
    <property type="entry name" value="PKS_Beta-ketoAc_synthase_dom"/>
</dbReference>
<dbReference type="SMART" id="SM00825">
    <property type="entry name" value="PKS_KS"/>
    <property type="match status" value="1"/>
</dbReference>
<dbReference type="VEuPathDB" id="FungiDB:yc1106_06443"/>
<dbReference type="InterPro" id="IPR016039">
    <property type="entry name" value="Thiolase-like"/>
</dbReference>
<dbReference type="Pfam" id="PF23114">
    <property type="entry name" value="NAD-bd_HRPKS_sdrA"/>
    <property type="match status" value="1"/>
</dbReference>
<dbReference type="PROSITE" id="PS00012">
    <property type="entry name" value="PHOSPHOPANTETHEINE"/>
    <property type="match status" value="1"/>
</dbReference>